<reference evidence="3" key="1">
    <citation type="journal article" date="2014" name="Proc. Natl. Acad. Sci. U.S.A.">
        <title>Extensive sampling of basidiomycete genomes demonstrates inadequacy of the white-rot/brown-rot paradigm for wood decay fungi.</title>
        <authorList>
            <person name="Riley R."/>
            <person name="Salamov A.A."/>
            <person name="Brown D.W."/>
            <person name="Nagy L.G."/>
            <person name="Floudas D."/>
            <person name="Held B.W."/>
            <person name="Levasseur A."/>
            <person name="Lombard V."/>
            <person name="Morin E."/>
            <person name="Otillar R."/>
            <person name="Lindquist E.A."/>
            <person name="Sun H."/>
            <person name="LaButti K.M."/>
            <person name="Schmutz J."/>
            <person name="Jabbour D."/>
            <person name="Luo H."/>
            <person name="Baker S.E."/>
            <person name="Pisabarro A.G."/>
            <person name="Walton J.D."/>
            <person name="Blanchette R.A."/>
            <person name="Henrissat B."/>
            <person name="Martin F."/>
            <person name="Cullen D."/>
            <person name="Hibbett D.S."/>
            <person name="Grigoriev I.V."/>
        </authorList>
    </citation>
    <scope>NUCLEOTIDE SEQUENCE [LARGE SCALE GENOMIC DNA]</scope>
    <source>
        <strain evidence="3">MUCL 33604</strain>
    </source>
</reference>
<feature type="compositionally biased region" description="Basic and acidic residues" evidence="1">
    <location>
        <begin position="55"/>
        <end position="67"/>
    </location>
</feature>
<protein>
    <submittedName>
        <fullName evidence="2">Uncharacterized protein</fullName>
    </submittedName>
</protein>
<dbReference type="Proteomes" id="UP000027265">
    <property type="component" value="Unassembled WGS sequence"/>
</dbReference>
<keyword evidence="3" id="KW-1185">Reference proteome</keyword>
<dbReference type="HOGENOM" id="CLU_2819488_0_0_1"/>
<feature type="region of interest" description="Disordered" evidence="1">
    <location>
        <begin position="21"/>
        <end position="67"/>
    </location>
</feature>
<name>A0A067PRV4_9AGAM</name>
<evidence type="ECO:0000313" key="2">
    <source>
        <dbReference type="EMBL" id="KDQ57553.1"/>
    </source>
</evidence>
<evidence type="ECO:0000256" key="1">
    <source>
        <dbReference type="SAM" id="MobiDB-lite"/>
    </source>
</evidence>
<feature type="non-terminal residue" evidence="2">
    <location>
        <position position="1"/>
    </location>
</feature>
<evidence type="ECO:0000313" key="3">
    <source>
        <dbReference type="Proteomes" id="UP000027265"/>
    </source>
</evidence>
<dbReference type="InParanoid" id="A0A067PRV4"/>
<dbReference type="EMBL" id="KL197719">
    <property type="protein sequence ID" value="KDQ57553.1"/>
    <property type="molecule type" value="Genomic_DNA"/>
</dbReference>
<organism evidence="2 3">
    <name type="scientific">Jaapia argillacea MUCL 33604</name>
    <dbReference type="NCBI Taxonomy" id="933084"/>
    <lineage>
        <taxon>Eukaryota</taxon>
        <taxon>Fungi</taxon>
        <taxon>Dikarya</taxon>
        <taxon>Basidiomycota</taxon>
        <taxon>Agaricomycotina</taxon>
        <taxon>Agaricomycetes</taxon>
        <taxon>Agaricomycetidae</taxon>
        <taxon>Jaapiales</taxon>
        <taxon>Jaapiaceae</taxon>
        <taxon>Jaapia</taxon>
    </lineage>
</organism>
<gene>
    <name evidence="2" type="ORF">JAAARDRAFT_130271</name>
</gene>
<sequence length="67" mass="7629">IKTPFTAEQVAKAAEYIFNPECFDADNSEGESDVRNESDSSRYSSDSDSDNDNDEYGRDLSRQRRVQ</sequence>
<accession>A0A067PRV4</accession>
<dbReference type="AlphaFoldDB" id="A0A067PRV4"/>
<proteinExistence type="predicted"/>